<name>A0A5D2JJN2_GOSTO</name>
<dbReference type="Proteomes" id="UP000322667">
    <property type="component" value="Chromosome D09"/>
</dbReference>
<evidence type="ECO:0000313" key="1">
    <source>
        <dbReference type="EMBL" id="TYH54273.1"/>
    </source>
</evidence>
<gene>
    <name evidence="1" type="ORF">ES332_D09G156800v1</name>
</gene>
<accession>A0A5D2JJN2</accession>
<sequence>MVSWCLPFFTFHLQNIVLHSFDIYQTRKFGSCILHVKGAIVVFLFRTAEMLVRKETEEGNKKLARGGWFWCRDGTREV</sequence>
<keyword evidence="2" id="KW-1185">Reference proteome</keyword>
<reference evidence="1 2" key="1">
    <citation type="submission" date="2019-07" db="EMBL/GenBank/DDBJ databases">
        <title>WGS assembly of Gossypium tomentosum.</title>
        <authorList>
            <person name="Chen Z.J."/>
            <person name="Sreedasyam A."/>
            <person name="Ando A."/>
            <person name="Song Q."/>
            <person name="De L."/>
            <person name="Hulse-Kemp A."/>
            <person name="Ding M."/>
            <person name="Ye W."/>
            <person name="Kirkbride R."/>
            <person name="Jenkins J."/>
            <person name="Plott C."/>
            <person name="Lovell J."/>
            <person name="Lin Y.-M."/>
            <person name="Vaughn R."/>
            <person name="Liu B."/>
            <person name="Li W."/>
            <person name="Simpson S."/>
            <person name="Scheffler B."/>
            <person name="Saski C."/>
            <person name="Grover C."/>
            <person name="Hu G."/>
            <person name="Conover J."/>
            <person name="Carlson J."/>
            <person name="Shu S."/>
            <person name="Boston L."/>
            <person name="Williams M."/>
            <person name="Peterson D."/>
            <person name="Mcgee K."/>
            <person name="Jones D."/>
            <person name="Wendel J."/>
            <person name="Stelly D."/>
            <person name="Grimwood J."/>
            <person name="Schmutz J."/>
        </authorList>
    </citation>
    <scope>NUCLEOTIDE SEQUENCE [LARGE SCALE GENOMIC DNA]</scope>
    <source>
        <strain evidence="1">7179.01</strain>
    </source>
</reference>
<evidence type="ECO:0000313" key="2">
    <source>
        <dbReference type="Proteomes" id="UP000322667"/>
    </source>
</evidence>
<dbReference type="EMBL" id="CM017631">
    <property type="protein sequence ID" value="TYH54273.1"/>
    <property type="molecule type" value="Genomic_DNA"/>
</dbReference>
<organism evidence="1 2">
    <name type="scientific">Gossypium tomentosum</name>
    <name type="common">Hawaiian cotton</name>
    <name type="synonym">Gossypium sandvicense</name>
    <dbReference type="NCBI Taxonomy" id="34277"/>
    <lineage>
        <taxon>Eukaryota</taxon>
        <taxon>Viridiplantae</taxon>
        <taxon>Streptophyta</taxon>
        <taxon>Embryophyta</taxon>
        <taxon>Tracheophyta</taxon>
        <taxon>Spermatophyta</taxon>
        <taxon>Magnoliopsida</taxon>
        <taxon>eudicotyledons</taxon>
        <taxon>Gunneridae</taxon>
        <taxon>Pentapetalae</taxon>
        <taxon>rosids</taxon>
        <taxon>malvids</taxon>
        <taxon>Malvales</taxon>
        <taxon>Malvaceae</taxon>
        <taxon>Malvoideae</taxon>
        <taxon>Gossypium</taxon>
    </lineage>
</organism>
<dbReference type="AlphaFoldDB" id="A0A5D2JJN2"/>
<proteinExistence type="predicted"/>
<protein>
    <submittedName>
        <fullName evidence="1">Uncharacterized protein</fullName>
    </submittedName>
</protein>